<dbReference type="KEGG" id="dak:DaAHT2_1228"/>
<reference evidence="2" key="1">
    <citation type="submission" date="2010-02" db="EMBL/GenBank/DDBJ databases">
        <title>Complete sequence of Desulfurivibrio alkaliphilus AHT2.</title>
        <authorList>
            <consortium name="US DOE Joint Genome Institute"/>
            <person name="Pitluck S."/>
            <person name="Chertkov O."/>
            <person name="Detter J.C."/>
            <person name="Han C."/>
            <person name="Tapia R."/>
            <person name="Larimer F."/>
            <person name="Land M."/>
            <person name="Hauser L."/>
            <person name="Kyrpides N."/>
            <person name="Mikhailova N."/>
            <person name="Sorokin D.Y."/>
            <person name="Muyzer G."/>
            <person name="Woyke T."/>
        </authorList>
    </citation>
    <scope>NUCLEOTIDE SEQUENCE [LARGE SCALE GENOMIC DNA]</scope>
    <source>
        <strain evidence="2">DSM 19089 / UNIQEM U267 / AHT2</strain>
    </source>
</reference>
<dbReference type="STRING" id="589865.DaAHT2_1228"/>
<sequence>MFGADGTRAVMFEVADYYRRPAVRRRMLEFLGGDQPANVTAMYLSRCDLGNPYDFSPRRPRELDLFLEQGLDVGRSLWDRRFLLVHLDLEYVNFDFPAEPYLDPQRTFALQQPLVVALSELLAGFGLEPLHLLSGRGHHYVWQVPADSEVFRELTELVALPAHLAELYRRPQPPHGEPVALGHGRAFAGLALVVEYLAHCIKERAAAACVLPVELTAVKVGPQQRGREMVSVDISEYADPLNLRMIRLPFSAYLKPWRQYGIMHPGGEGRIPLMFAIPVAASDSEQMVAVMRDAGRAAALAEEVEVGIPVQAAATARLLAAYRRSRLAAFHRFFYAAGHDLPEQWPGGYDLLPMSRLPPCVVRILRRPNDLLLQPAAIRQVVTALLALDWHPRHIAGLIRSKYERDYGWGGKWYLYDAASRADFYTRVFAGLIATGLDRLQDFNCVSAREKGLCLNDGGACALEELRNTLLARIEQ</sequence>
<dbReference type="Proteomes" id="UP000001508">
    <property type="component" value="Chromosome"/>
</dbReference>
<accession>D6Z300</accession>
<organism evidence="1 2">
    <name type="scientific">Desulfurivibrio alkaliphilus (strain DSM 19089 / UNIQEM U267 / AHT2)</name>
    <dbReference type="NCBI Taxonomy" id="589865"/>
    <lineage>
        <taxon>Bacteria</taxon>
        <taxon>Pseudomonadati</taxon>
        <taxon>Thermodesulfobacteriota</taxon>
        <taxon>Desulfobulbia</taxon>
        <taxon>Desulfobulbales</taxon>
        <taxon>Desulfobulbaceae</taxon>
        <taxon>Desulfurivibrio</taxon>
    </lineage>
</organism>
<evidence type="ECO:0000313" key="1">
    <source>
        <dbReference type="EMBL" id="ADH85925.1"/>
    </source>
</evidence>
<dbReference type="RefSeq" id="WP_013163454.1">
    <property type="nucleotide sequence ID" value="NC_014216.1"/>
</dbReference>
<evidence type="ECO:0000313" key="2">
    <source>
        <dbReference type="Proteomes" id="UP000001508"/>
    </source>
</evidence>
<dbReference type="eggNOG" id="ENOG502ZBYC">
    <property type="taxonomic scope" value="Bacteria"/>
</dbReference>
<dbReference type="AlphaFoldDB" id="D6Z300"/>
<dbReference type="HOGENOM" id="CLU_573335_0_0_7"/>
<proteinExistence type="predicted"/>
<gene>
    <name evidence="1" type="ordered locus">DaAHT2_1228</name>
</gene>
<name>D6Z300_DESAT</name>
<protein>
    <submittedName>
        <fullName evidence="1">Uncharacterized protein</fullName>
    </submittedName>
</protein>
<keyword evidence="2" id="KW-1185">Reference proteome</keyword>
<dbReference type="InParanoid" id="D6Z300"/>
<dbReference type="EMBL" id="CP001940">
    <property type="protein sequence ID" value="ADH85925.1"/>
    <property type="molecule type" value="Genomic_DNA"/>
</dbReference>